<dbReference type="Proteomes" id="UP000297475">
    <property type="component" value="Unassembled WGS sequence"/>
</dbReference>
<dbReference type="GO" id="GO:0016887">
    <property type="term" value="F:ATP hydrolysis activity"/>
    <property type="evidence" value="ECO:0007669"/>
    <property type="project" value="InterPro"/>
</dbReference>
<organism evidence="5 6">
    <name type="scientific">Natronospirillum operosum</name>
    <dbReference type="NCBI Taxonomy" id="2759953"/>
    <lineage>
        <taxon>Bacteria</taxon>
        <taxon>Pseudomonadati</taxon>
        <taxon>Pseudomonadota</taxon>
        <taxon>Gammaproteobacteria</taxon>
        <taxon>Oceanospirillales</taxon>
        <taxon>Natronospirillaceae</taxon>
        <taxon>Natronospirillum</taxon>
    </lineage>
</organism>
<keyword evidence="3 5" id="KW-0067">ATP-binding</keyword>
<dbReference type="InterPro" id="IPR050763">
    <property type="entry name" value="ABC_transporter_ATP-binding"/>
</dbReference>
<dbReference type="SUPFAM" id="SSF52540">
    <property type="entry name" value="P-loop containing nucleoside triphosphate hydrolases"/>
    <property type="match status" value="1"/>
</dbReference>
<proteinExistence type="predicted"/>
<feature type="domain" description="ABC transporter" evidence="4">
    <location>
        <begin position="5"/>
        <end position="236"/>
    </location>
</feature>
<dbReference type="RefSeq" id="WP_135481898.1">
    <property type="nucleotide sequence ID" value="NZ_SRMF01000001.1"/>
</dbReference>
<gene>
    <name evidence="5" type="ORF">E4656_05625</name>
</gene>
<dbReference type="EMBL" id="SRMF01000001">
    <property type="protein sequence ID" value="TGG95879.1"/>
    <property type="molecule type" value="Genomic_DNA"/>
</dbReference>
<dbReference type="GO" id="GO:0005524">
    <property type="term" value="F:ATP binding"/>
    <property type="evidence" value="ECO:0007669"/>
    <property type="project" value="UniProtKB-KW"/>
</dbReference>
<dbReference type="InterPro" id="IPR003439">
    <property type="entry name" value="ABC_transporter-like_ATP-bd"/>
</dbReference>
<evidence type="ECO:0000313" key="5">
    <source>
        <dbReference type="EMBL" id="TGG95879.1"/>
    </source>
</evidence>
<evidence type="ECO:0000313" key="6">
    <source>
        <dbReference type="Proteomes" id="UP000297475"/>
    </source>
</evidence>
<protein>
    <submittedName>
        <fullName evidence="5">ABC transporter ATP-binding protein</fullName>
    </submittedName>
</protein>
<dbReference type="Pfam" id="PF00005">
    <property type="entry name" value="ABC_tran"/>
    <property type="match status" value="1"/>
</dbReference>
<dbReference type="PROSITE" id="PS50893">
    <property type="entry name" value="ABC_TRANSPORTER_2"/>
    <property type="match status" value="1"/>
</dbReference>
<dbReference type="PANTHER" id="PTHR42711">
    <property type="entry name" value="ABC TRANSPORTER ATP-BINDING PROTEIN"/>
    <property type="match status" value="1"/>
</dbReference>
<dbReference type="SMART" id="SM00382">
    <property type="entry name" value="AAA"/>
    <property type="match status" value="1"/>
</dbReference>
<dbReference type="InterPro" id="IPR003593">
    <property type="entry name" value="AAA+_ATPase"/>
</dbReference>
<evidence type="ECO:0000256" key="3">
    <source>
        <dbReference type="ARBA" id="ARBA00022840"/>
    </source>
</evidence>
<dbReference type="Gene3D" id="3.40.50.300">
    <property type="entry name" value="P-loop containing nucleotide triphosphate hydrolases"/>
    <property type="match status" value="1"/>
</dbReference>
<evidence type="ECO:0000259" key="4">
    <source>
        <dbReference type="PROSITE" id="PS50893"/>
    </source>
</evidence>
<name>A0A4Z0WB42_9GAMM</name>
<dbReference type="AlphaFoldDB" id="A0A4Z0WB42"/>
<dbReference type="InterPro" id="IPR017871">
    <property type="entry name" value="ABC_transporter-like_CS"/>
</dbReference>
<comment type="caution">
    <text evidence="5">The sequence shown here is derived from an EMBL/GenBank/DDBJ whole genome shotgun (WGS) entry which is preliminary data.</text>
</comment>
<evidence type="ECO:0000256" key="1">
    <source>
        <dbReference type="ARBA" id="ARBA00022448"/>
    </source>
</evidence>
<dbReference type="PROSITE" id="PS00211">
    <property type="entry name" value="ABC_TRANSPORTER_1"/>
    <property type="match status" value="1"/>
</dbReference>
<keyword evidence="1" id="KW-0813">Transport</keyword>
<reference evidence="5 6" key="1">
    <citation type="submission" date="2019-04" db="EMBL/GenBank/DDBJ databases">
        <title>Natronospirillum operosus gen. nov., sp. nov., a haloalkaliphilic satellite isolated from decaying biomass of laboratory culture of cyanobacterium Geitlerinema sp. and proposal of Natronospirillaceae fam. nov. and Saccharospirillaceae fam. nov.</title>
        <authorList>
            <person name="Kevbrin V."/>
            <person name="Boltyanskaya Y."/>
            <person name="Koziaeva V."/>
            <person name="Grouzdev D.S."/>
            <person name="Park M."/>
            <person name="Cho J."/>
        </authorList>
    </citation>
    <scope>NUCLEOTIDE SEQUENCE [LARGE SCALE GENOMIC DNA]</scope>
    <source>
        <strain evidence="5 6">G-116</strain>
    </source>
</reference>
<dbReference type="PANTHER" id="PTHR42711:SF15">
    <property type="entry name" value="ABC-TYPE MULTIDRUG TRANSPORT SYSTEM, ATPASE COMPONENT"/>
    <property type="match status" value="1"/>
</dbReference>
<keyword evidence="2" id="KW-0547">Nucleotide-binding</keyword>
<accession>A0A4Z0WB42</accession>
<dbReference type="InterPro" id="IPR027417">
    <property type="entry name" value="P-loop_NTPase"/>
</dbReference>
<keyword evidence="6" id="KW-1185">Reference proteome</keyword>
<evidence type="ECO:0000256" key="2">
    <source>
        <dbReference type="ARBA" id="ARBA00022741"/>
    </source>
</evidence>
<dbReference type="OrthoDB" id="6321334at2"/>
<sequence length="323" mass="36417">MTDALEIRNLRKVYAGGFEALKGIDLTVRRGDFFALLGPNGAGKSTTLGIVSALVNKTSGQVRVCGIDQDRDPEGVKRMLGVVPQEFNFNDFEKVHDILIQQAGYYGMEKGLARRNIEKYLRQLELWDKRNDQVRMLSGGMKRRLMIVRGLIHEPELLILDEPTAGVDIEIRRSMWAFLERINREGVTIILTTHYLEEAESLCRNIAIINRGEIITNTTVKELLLQMDRSSFVADIKGDFGRVPADNPYLMQLREDGSIQFQVHRGDNLNQVFELFARAGIEVVSLRPRTNRLEELFVDIVQADQPQPDGAVIRQPAVAGGNV</sequence>